<dbReference type="FunFam" id="2.30.180.10:FF:000019">
    <property type="entry name" value="Cell surface lipoprotein"/>
    <property type="match status" value="1"/>
</dbReference>
<dbReference type="Pfam" id="PF02469">
    <property type="entry name" value="Fasciclin"/>
    <property type="match status" value="1"/>
</dbReference>
<feature type="domain" description="FAS1" evidence="1">
    <location>
        <begin position="50"/>
        <end position="194"/>
    </location>
</feature>
<dbReference type="PROSITE" id="PS50213">
    <property type="entry name" value="FAS1"/>
    <property type="match status" value="1"/>
</dbReference>
<dbReference type="RefSeq" id="WP_003442801.1">
    <property type="nucleotide sequence ID" value="NZ_APLF01000015.1"/>
</dbReference>
<keyword evidence="3" id="KW-1185">Reference proteome</keyword>
<dbReference type="PANTHER" id="PTHR10900">
    <property type="entry name" value="PERIOSTIN-RELATED"/>
    <property type="match status" value="1"/>
</dbReference>
<proteinExistence type="predicted"/>
<dbReference type="Gene3D" id="2.30.180.10">
    <property type="entry name" value="FAS1 domain"/>
    <property type="match status" value="1"/>
</dbReference>
<name>N1WMT5_9FLAO</name>
<accession>N1WMT5</accession>
<comment type="caution">
    <text evidence="2">The sequence shown here is derived from an EMBL/GenBank/DDBJ whole genome shotgun (WGS) entry which is preliminary data.</text>
</comment>
<evidence type="ECO:0000259" key="1">
    <source>
        <dbReference type="PROSITE" id="PS50213"/>
    </source>
</evidence>
<dbReference type="InterPro" id="IPR000782">
    <property type="entry name" value="FAS1_domain"/>
</dbReference>
<dbReference type="PANTHER" id="PTHR10900:SF77">
    <property type="entry name" value="FI19380P1"/>
    <property type="match status" value="1"/>
</dbReference>
<dbReference type="Proteomes" id="UP000012317">
    <property type="component" value="Unassembled WGS sequence"/>
</dbReference>
<gene>
    <name evidence="2" type="ORF">pgond44_12302</name>
</gene>
<organism evidence="2 3">
    <name type="scientific">Psychroflexus gondwanensis ACAM 44</name>
    <dbReference type="NCBI Taxonomy" id="1189619"/>
    <lineage>
        <taxon>Bacteria</taxon>
        <taxon>Pseudomonadati</taxon>
        <taxon>Bacteroidota</taxon>
        <taxon>Flavobacteriia</taxon>
        <taxon>Flavobacteriales</taxon>
        <taxon>Flavobacteriaceae</taxon>
        <taxon>Psychroflexus</taxon>
    </lineage>
</organism>
<dbReference type="AlphaFoldDB" id="N1WMT5"/>
<protein>
    <submittedName>
        <fullName evidence="2">Secreted fasciclin repeat domain-containing protein</fullName>
    </submittedName>
</protein>
<dbReference type="SUPFAM" id="SSF82153">
    <property type="entry name" value="FAS1 domain"/>
    <property type="match status" value="1"/>
</dbReference>
<dbReference type="InterPro" id="IPR050904">
    <property type="entry name" value="Adhesion/Biosynth-related"/>
</dbReference>
<evidence type="ECO:0000313" key="3">
    <source>
        <dbReference type="Proteomes" id="UP000012317"/>
    </source>
</evidence>
<dbReference type="SMART" id="SM00554">
    <property type="entry name" value="FAS1"/>
    <property type="match status" value="1"/>
</dbReference>
<dbReference type="PROSITE" id="PS51257">
    <property type="entry name" value="PROKAR_LIPOPROTEIN"/>
    <property type="match status" value="1"/>
</dbReference>
<reference evidence="2 3" key="1">
    <citation type="journal article" date="2014" name="Genome Biol. Evol.">
        <title>Extensive gene acquisition in the extremely psychrophilic bacterial species Psychroflexus torquis and the link to sea-ice ecosystem specialism.</title>
        <authorList>
            <person name="Feng S."/>
            <person name="Powell S.M."/>
            <person name="Wilson R."/>
            <person name="Bowman J.P."/>
        </authorList>
    </citation>
    <scope>NUCLEOTIDE SEQUENCE [LARGE SCALE GENOMIC DNA]</scope>
    <source>
        <strain evidence="2 3">ACAM 44</strain>
    </source>
</reference>
<dbReference type="eggNOG" id="COG2335">
    <property type="taxonomic scope" value="Bacteria"/>
</dbReference>
<dbReference type="InterPro" id="IPR036378">
    <property type="entry name" value="FAS1_dom_sf"/>
</dbReference>
<dbReference type="PATRIC" id="fig|1189619.4.peg.2533"/>
<sequence>MNKLILSLSVIAMIAFTSCKNNETKDEAAAEQEEAVVETETSTENAMDEQQTIVEIAVGNENFSTLVAALKAADLVETLSSEGPFTVFAPTNDAFGKLPEGTVPTLVEPENKEMLTGILTYHVVSGEFMAADVVNAINDNGGSFTIPTVQGEELIATLEGESLILTDANGNKSTVVLADVDASNGVIHAVSSVLMPKS</sequence>
<evidence type="ECO:0000313" key="2">
    <source>
        <dbReference type="EMBL" id="EMY80305.1"/>
    </source>
</evidence>
<dbReference type="GO" id="GO:0005615">
    <property type="term" value="C:extracellular space"/>
    <property type="evidence" value="ECO:0007669"/>
    <property type="project" value="TreeGrafter"/>
</dbReference>
<dbReference type="EMBL" id="APLF01000015">
    <property type="protein sequence ID" value="EMY80305.1"/>
    <property type="molecule type" value="Genomic_DNA"/>
</dbReference>